<dbReference type="SUPFAM" id="SSF52467">
    <property type="entry name" value="DHS-like NAD/FAD-binding domain"/>
    <property type="match status" value="1"/>
</dbReference>
<dbReference type="InterPro" id="IPR026590">
    <property type="entry name" value="Ssirtuin_cat_dom"/>
</dbReference>
<dbReference type="PANTHER" id="PTHR11085">
    <property type="entry name" value="NAD-DEPENDENT PROTEIN DEACYLASE SIRTUIN-5, MITOCHONDRIAL-RELATED"/>
    <property type="match status" value="1"/>
</dbReference>
<dbReference type="InterPro" id="IPR029035">
    <property type="entry name" value="DHS-like_NAD/FAD-binding_dom"/>
</dbReference>
<name>F9DEC8_9BACT</name>
<evidence type="ECO:0000256" key="3">
    <source>
        <dbReference type="ARBA" id="ARBA00023027"/>
    </source>
</evidence>
<dbReference type="Pfam" id="PF02146">
    <property type="entry name" value="SIR2"/>
    <property type="match status" value="1"/>
</dbReference>
<keyword evidence="2" id="KW-0808">Transferase</keyword>
<dbReference type="PROSITE" id="PS50305">
    <property type="entry name" value="SIRTUIN"/>
    <property type="match status" value="1"/>
</dbReference>
<dbReference type="eggNOG" id="COG0846">
    <property type="taxonomic scope" value="Bacteria"/>
</dbReference>
<dbReference type="Gene3D" id="3.40.50.1220">
    <property type="entry name" value="TPP-binding domain"/>
    <property type="match status" value="1"/>
</dbReference>
<dbReference type="Gene3D" id="3.30.1600.10">
    <property type="entry name" value="SIR2/SIRT2 'Small Domain"/>
    <property type="match status" value="1"/>
</dbReference>
<dbReference type="GO" id="GO:0070403">
    <property type="term" value="F:NAD+ binding"/>
    <property type="evidence" value="ECO:0007669"/>
    <property type="project" value="InterPro"/>
</dbReference>
<evidence type="ECO:0000313" key="6">
    <source>
        <dbReference type="EMBL" id="EGQ23247.1"/>
    </source>
</evidence>
<dbReference type="AlphaFoldDB" id="F9DEC8"/>
<evidence type="ECO:0000256" key="4">
    <source>
        <dbReference type="PROSITE-ProRule" id="PRU00236"/>
    </source>
</evidence>
<organism evidence="6 7">
    <name type="scientific">Prevotella pallens ATCC 700821</name>
    <dbReference type="NCBI Taxonomy" id="997353"/>
    <lineage>
        <taxon>Bacteria</taxon>
        <taxon>Pseudomonadati</taxon>
        <taxon>Bacteroidota</taxon>
        <taxon>Bacteroidia</taxon>
        <taxon>Bacteroidales</taxon>
        <taxon>Prevotellaceae</taxon>
        <taxon>Prevotella</taxon>
    </lineage>
</organism>
<protein>
    <recommendedName>
        <fullName evidence="1">protein acetyllysine N-acetyltransferase</fullName>
        <ecNumber evidence="1">2.3.1.286</ecNumber>
    </recommendedName>
</protein>
<sequence length="239" mass="26815">MKSISKNVDMKKIVFLTGAGMSVESGFKTFRGNDGLWENYPVEKVATHEAWEDNPEFINNFYNGLRKKLFTAKPNDGHLLIKQLEDKYKVTVITQNVDDLHEMAGSTNVIHLHGELKKVCSSADAYNPKYRKELTEDAPNVMPGEKTGDGSLLRPFIVFFGESVPMIEPAIKEVSEADIFVIIGTSLNVYPAASLIHYVRTEVPVYLIDPNDVDSKYDTNITVIRKGASEGMRELIKEL</sequence>
<comment type="caution">
    <text evidence="6">The sequence shown here is derived from an EMBL/GenBank/DDBJ whole genome shotgun (WGS) entry which is preliminary data.</text>
</comment>
<dbReference type="Proteomes" id="UP000004123">
    <property type="component" value="Unassembled WGS sequence"/>
</dbReference>
<proteinExistence type="predicted"/>
<evidence type="ECO:0000313" key="7">
    <source>
        <dbReference type="Proteomes" id="UP000004123"/>
    </source>
</evidence>
<accession>F9DEC8</accession>
<keyword evidence="3" id="KW-0520">NAD</keyword>
<evidence type="ECO:0000256" key="2">
    <source>
        <dbReference type="ARBA" id="ARBA00022679"/>
    </source>
</evidence>
<dbReference type="InterPro" id="IPR026591">
    <property type="entry name" value="Sirtuin_cat_small_dom_sf"/>
</dbReference>
<keyword evidence="6" id="KW-0378">Hydrolase</keyword>
<dbReference type="HOGENOM" id="CLU_023643_3_1_10"/>
<dbReference type="STRING" id="997353.HMPREF9144_0018"/>
<evidence type="ECO:0000256" key="1">
    <source>
        <dbReference type="ARBA" id="ARBA00012928"/>
    </source>
</evidence>
<dbReference type="GO" id="GO:0017136">
    <property type="term" value="F:histone deacetylase activity, NAD-dependent"/>
    <property type="evidence" value="ECO:0007669"/>
    <property type="project" value="TreeGrafter"/>
</dbReference>
<gene>
    <name evidence="6" type="primary">cobB</name>
    <name evidence="6" type="ORF">HMPREF9144_0018</name>
</gene>
<evidence type="ECO:0000259" key="5">
    <source>
        <dbReference type="PROSITE" id="PS50305"/>
    </source>
</evidence>
<dbReference type="PANTHER" id="PTHR11085:SF4">
    <property type="entry name" value="NAD-DEPENDENT PROTEIN DEACYLASE"/>
    <property type="match status" value="1"/>
</dbReference>
<dbReference type="EMBL" id="AFPY01000001">
    <property type="protein sequence ID" value="EGQ23247.1"/>
    <property type="molecule type" value="Genomic_DNA"/>
</dbReference>
<dbReference type="InterPro" id="IPR003000">
    <property type="entry name" value="Sirtuin"/>
</dbReference>
<comment type="caution">
    <text evidence="4">Lacks conserved residue(s) required for the propagation of feature annotation.</text>
</comment>
<reference evidence="6 7" key="1">
    <citation type="submission" date="2011-04" db="EMBL/GenBank/DDBJ databases">
        <authorList>
            <person name="Muzny D."/>
            <person name="Qin X."/>
            <person name="Deng J."/>
            <person name="Jiang H."/>
            <person name="Liu Y."/>
            <person name="Qu J."/>
            <person name="Song X.-Z."/>
            <person name="Zhang L."/>
            <person name="Thornton R."/>
            <person name="Coyle M."/>
            <person name="Francisco L."/>
            <person name="Jackson L."/>
            <person name="Javaid M."/>
            <person name="Korchina V."/>
            <person name="Kovar C."/>
            <person name="Mata R."/>
            <person name="Mathew T."/>
            <person name="Ngo R."/>
            <person name="Nguyen L."/>
            <person name="Nguyen N."/>
            <person name="Okwuonu G."/>
            <person name="Ongeri F."/>
            <person name="Pham C."/>
            <person name="Simmons D."/>
            <person name="Wilczek-Boney K."/>
            <person name="Hale W."/>
            <person name="Jakkamsetti A."/>
            <person name="Pham P."/>
            <person name="Ruth R."/>
            <person name="San Lucas F."/>
            <person name="Warren J."/>
            <person name="Zhang J."/>
            <person name="Zhao Z."/>
            <person name="Zhou C."/>
            <person name="Zhu D."/>
            <person name="Lee S."/>
            <person name="Bess C."/>
            <person name="Blankenburg K."/>
            <person name="Forbes L."/>
            <person name="Fu Q."/>
            <person name="Gubbala S."/>
            <person name="Hirani K."/>
            <person name="Jayaseelan J.C."/>
            <person name="Lara F."/>
            <person name="Munidasa M."/>
            <person name="Palculict T."/>
            <person name="Patil S."/>
            <person name="Pu L.-L."/>
            <person name="Saada N."/>
            <person name="Tang L."/>
            <person name="Weissenberger G."/>
            <person name="Zhu Y."/>
            <person name="Hemphill L."/>
            <person name="Shang Y."/>
            <person name="Youmans B."/>
            <person name="Ayvaz T."/>
            <person name="Ross M."/>
            <person name="Santibanez J."/>
            <person name="Aqrawi P."/>
            <person name="Gross S."/>
            <person name="Joshi V."/>
            <person name="Fowler G."/>
            <person name="Nazareth L."/>
            <person name="Reid J."/>
            <person name="Worley K."/>
            <person name="Petrosino J."/>
            <person name="Highlander S."/>
            <person name="Gibbs R."/>
        </authorList>
    </citation>
    <scope>NUCLEOTIDE SEQUENCE [LARGE SCALE GENOMIC DNA]</scope>
    <source>
        <strain evidence="6 7">ATCC 700821</strain>
    </source>
</reference>
<dbReference type="InterPro" id="IPR050134">
    <property type="entry name" value="NAD-dep_sirtuin_deacylases"/>
</dbReference>
<dbReference type="GO" id="GO:0016787">
    <property type="term" value="F:hydrolase activity"/>
    <property type="evidence" value="ECO:0007669"/>
    <property type="project" value="UniProtKB-KW"/>
</dbReference>
<dbReference type="EC" id="2.3.1.286" evidence="1"/>
<feature type="domain" description="Deacetylase sirtuin-type" evidence="5">
    <location>
        <begin position="1"/>
        <end position="239"/>
    </location>
</feature>